<reference evidence="6" key="1">
    <citation type="submission" date="2016-11" db="UniProtKB">
        <authorList>
            <consortium name="WormBaseParasite"/>
        </authorList>
    </citation>
    <scope>IDENTIFICATION</scope>
</reference>
<organism evidence="4 6">
    <name type="scientific">Bursaphelenchus xylophilus</name>
    <name type="common">Pinewood nematode worm</name>
    <name type="synonym">Aphelenchoides xylophilus</name>
    <dbReference type="NCBI Taxonomy" id="6326"/>
    <lineage>
        <taxon>Eukaryota</taxon>
        <taxon>Metazoa</taxon>
        <taxon>Ecdysozoa</taxon>
        <taxon>Nematoda</taxon>
        <taxon>Chromadorea</taxon>
        <taxon>Rhabditida</taxon>
        <taxon>Tylenchina</taxon>
        <taxon>Tylenchomorpha</taxon>
        <taxon>Aphelenchoidea</taxon>
        <taxon>Aphelenchoididae</taxon>
        <taxon>Bursaphelenchus</taxon>
    </lineage>
</organism>
<keyword evidence="5" id="KW-1185">Reference proteome</keyword>
<dbReference type="PANTHER" id="PTHR14273">
    <property type="entry name" value="LYR MOTIF-CONTAINING PROTEIN 1"/>
    <property type="match status" value="1"/>
</dbReference>
<dbReference type="Proteomes" id="UP000582659">
    <property type="component" value="Unassembled WGS sequence"/>
</dbReference>
<sequence length="116" mass="13758">MQRIRVLTLFKKILRTGRNWEAKIPEKTTEERKYIREEAFSKFKENKEVKDPEKIKNLIEEAEKRLEIGIHYRLPYERPVYLHPGASYDVHVESKQFKIRSGAASKLPFGGGKRRT</sequence>
<reference evidence="3" key="2">
    <citation type="submission" date="2020-09" db="EMBL/GenBank/DDBJ databases">
        <authorList>
            <person name="Kikuchi T."/>
        </authorList>
    </citation>
    <scope>NUCLEOTIDE SEQUENCE</scope>
    <source>
        <strain evidence="3">Ka4C1</strain>
    </source>
</reference>
<gene>
    <name evidence="3" type="ORF">BXYJ_LOCUS580</name>
</gene>
<evidence type="ECO:0000313" key="4">
    <source>
        <dbReference type="Proteomes" id="UP000095284"/>
    </source>
</evidence>
<comment type="similarity">
    <text evidence="1">Belongs to the complex I LYR family.</text>
</comment>
<feature type="domain" description="Complex 1 LYR protein" evidence="2">
    <location>
        <begin position="5"/>
        <end position="67"/>
    </location>
</feature>
<dbReference type="GO" id="GO:0005739">
    <property type="term" value="C:mitochondrion"/>
    <property type="evidence" value="ECO:0007669"/>
    <property type="project" value="TreeGrafter"/>
</dbReference>
<dbReference type="InterPro" id="IPR008011">
    <property type="entry name" value="Complex1_LYR_dom"/>
</dbReference>
<accession>A0A1I7S685</accession>
<proteinExistence type="inferred from homology"/>
<evidence type="ECO:0000313" key="6">
    <source>
        <dbReference type="WBParaSite" id="BXY_0852100.1"/>
    </source>
</evidence>
<dbReference type="Proteomes" id="UP000659654">
    <property type="component" value="Unassembled WGS sequence"/>
</dbReference>
<dbReference type="SMR" id="A0A1I7S685"/>
<dbReference type="Proteomes" id="UP000095284">
    <property type="component" value="Unplaced"/>
</dbReference>
<dbReference type="Pfam" id="PF05347">
    <property type="entry name" value="Complex1_LYR"/>
    <property type="match status" value="1"/>
</dbReference>
<protein>
    <submittedName>
        <fullName evidence="3">(pine wood nematode) hypothetical protein</fullName>
    </submittedName>
</protein>
<evidence type="ECO:0000313" key="3">
    <source>
        <dbReference type="EMBL" id="CAD5208344.1"/>
    </source>
</evidence>
<dbReference type="PANTHER" id="PTHR14273:SF0">
    <property type="entry name" value="LYR MOTIF-CONTAINING PROTEIN 1"/>
    <property type="match status" value="1"/>
</dbReference>
<evidence type="ECO:0000256" key="1">
    <source>
        <dbReference type="ARBA" id="ARBA00009508"/>
    </source>
</evidence>
<dbReference type="AlphaFoldDB" id="A0A1I7S685"/>
<dbReference type="CDD" id="cd20261">
    <property type="entry name" value="Complex1_LYR_LYRM1"/>
    <property type="match status" value="1"/>
</dbReference>
<dbReference type="EMBL" id="CAJFDI010000001">
    <property type="protein sequence ID" value="CAD5208344.1"/>
    <property type="molecule type" value="Genomic_DNA"/>
</dbReference>
<evidence type="ECO:0000313" key="5">
    <source>
        <dbReference type="Proteomes" id="UP000659654"/>
    </source>
</evidence>
<dbReference type="EMBL" id="CAJFCV020000001">
    <property type="protein sequence ID" value="CAG9081119.1"/>
    <property type="molecule type" value="Genomic_DNA"/>
</dbReference>
<dbReference type="InterPro" id="IPR045294">
    <property type="entry name" value="Complex1_LYR_LYRM1"/>
</dbReference>
<evidence type="ECO:0000259" key="2">
    <source>
        <dbReference type="Pfam" id="PF05347"/>
    </source>
</evidence>
<name>A0A1I7S685_BURXY</name>
<dbReference type="WBParaSite" id="BXY_0852100.1">
    <property type="protein sequence ID" value="BXY_0852100.1"/>
    <property type="gene ID" value="BXY_0852100"/>
</dbReference>
<dbReference type="OrthoDB" id="275715at2759"/>
<dbReference type="InterPro" id="IPR040330">
    <property type="entry name" value="LYRM1"/>
</dbReference>